<name>A0AAU9P1M3_9ASTR</name>
<protein>
    <submittedName>
        <fullName evidence="1">Uncharacterized protein</fullName>
    </submittedName>
</protein>
<comment type="caution">
    <text evidence="1">The sequence shown here is derived from an EMBL/GenBank/DDBJ whole genome shotgun (WGS) entry which is preliminary data.</text>
</comment>
<evidence type="ECO:0000313" key="1">
    <source>
        <dbReference type="EMBL" id="CAH1443949.1"/>
    </source>
</evidence>
<gene>
    <name evidence="1" type="ORF">LVIROSA_LOCUS29824</name>
</gene>
<reference evidence="1 2" key="1">
    <citation type="submission" date="2022-01" db="EMBL/GenBank/DDBJ databases">
        <authorList>
            <person name="Xiong W."/>
            <person name="Schranz E."/>
        </authorList>
    </citation>
    <scope>NUCLEOTIDE SEQUENCE [LARGE SCALE GENOMIC DNA]</scope>
</reference>
<accession>A0AAU9P1M3</accession>
<dbReference type="AlphaFoldDB" id="A0AAU9P1M3"/>
<sequence length="107" mass="11579">MAGSSETPSAADKTASLGLLGIKAIQNLILDIDPSKCDAFLQPLIECLRYSPLATALSKTENFPLALLSKAYSSDRYQESSATITFELGNLQTTITKSRFSRLMGFL</sequence>
<organism evidence="1 2">
    <name type="scientific">Lactuca virosa</name>
    <dbReference type="NCBI Taxonomy" id="75947"/>
    <lineage>
        <taxon>Eukaryota</taxon>
        <taxon>Viridiplantae</taxon>
        <taxon>Streptophyta</taxon>
        <taxon>Embryophyta</taxon>
        <taxon>Tracheophyta</taxon>
        <taxon>Spermatophyta</taxon>
        <taxon>Magnoliopsida</taxon>
        <taxon>eudicotyledons</taxon>
        <taxon>Gunneridae</taxon>
        <taxon>Pentapetalae</taxon>
        <taxon>asterids</taxon>
        <taxon>campanulids</taxon>
        <taxon>Asterales</taxon>
        <taxon>Asteraceae</taxon>
        <taxon>Cichorioideae</taxon>
        <taxon>Cichorieae</taxon>
        <taxon>Lactucinae</taxon>
        <taxon>Lactuca</taxon>
    </lineage>
</organism>
<dbReference type="Proteomes" id="UP001157418">
    <property type="component" value="Unassembled WGS sequence"/>
</dbReference>
<proteinExistence type="predicted"/>
<evidence type="ECO:0000313" key="2">
    <source>
        <dbReference type="Proteomes" id="UP001157418"/>
    </source>
</evidence>
<dbReference type="EMBL" id="CAKMRJ010005523">
    <property type="protein sequence ID" value="CAH1443949.1"/>
    <property type="molecule type" value="Genomic_DNA"/>
</dbReference>
<keyword evidence="2" id="KW-1185">Reference proteome</keyword>